<name>A0AA35P9Y1_9SAUR</name>
<reference evidence="2" key="1">
    <citation type="submission" date="2022-12" db="EMBL/GenBank/DDBJ databases">
        <authorList>
            <person name="Alioto T."/>
            <person name="Alioto T."/>
            <person name="Gomez Garrido J."/>
        </authorList>
    </citation>
    <scope>NUCLEOTIDE SEQUENCE</scope>
</reference>
<proteinExistence type="predicted"/>
<keyword evidence="3" id="KW-1185">Reference proteome</keyword>
<dbReference type="Proteomes" id="UP001178461">
    <property type="component" value="Chromosome 8"/>
</dbReference>
<dbReference type="Gene3D" id="1.20.140.150">
    <property type="match status" value="1"/>
</dbReference>
<keyword evidence="1" id="KW-0472">Membrane</keyword>
<gene>
    <name evidence="2" type="ORF">PODLI_1B004714</name>
</gene>
<feature type="transmembrane region" description="Helical" evidence="1">
    <location>
        <begin position="133"/>
        <end position="152"/>
    </location>
</feature>
<accession>A0AA35P9Y1</accession>
<sequence>MIVTKKCLTIHRIQRSIARLPALLPLILAKICSASFYRSTYCTLCFINFMLLVNVMVTPLWLRHDYVDGYFVFGLWAICNHQLECDDVFLPVNEYLHVVRLLLILALISDFVALFLSWELLARVMRKVVSESLLSSVAHFSAGFFLLCSLVVTYSKLAIEVDSDGTHAAPYLGFFAGCFACFLCFLLGTLSLLQHRRWFFGNKIMKI</sequence>
<dbReference type="EMBL" id="OX395133">
    <property type="protein sequence ID" value="CAI5781211.1"/>
    <property type="molecule type" value="Genomic_DNA"/>
</dbReference>
<evidence type="ECO:0000256" key="1">
    <source>
        <dbReference type="SAM" id="Phobius"/>
    </source>
</evidence>
<dbReference type="AlphaFoldDB" id="A0AA35P9Y1"/>
<evidence type="ECO:0000313" key="3">
    <source>
        <dbReference type="Proteomes" id="UP001178461"/>
    </source>
</evidence>
<evidence type="ECO:0000313" key="2">
    <source>
        <dbReference type="EMBL" id="CAI5781211.1"/>
    </source>
</evidence>
<keyword evidence="1" id="KW-0812">Transmembrane</keyword>
<keyword evidence="1" id="KW-1133">Transmembrane helix</keyword>
<feature type="transmembrane region" description="Helical" evidence="1">
    <location>
        <begin position="98"/>
        <end position="121"/>
    </location>
</feature>
<feature type="transmembrane region" description="Helical" evidence="1">
    <location>
        <begin position="172"/>
        <end position="193"/>
    </location>
</feature>
<feature type="transmembrane region" description="Helical" evidence="1">
    <location>
        <begin position="40"/>
        <end position="62"/>
    </location>
</feature>
<organism evidence="2 3">
    <name type="scientific">Podarcis lilfordi</name>
    <name type="common">Lilford's wall lizard</name>
    <dbReference type="NCBI Taxonomy" id="74358"/>
    <lineage>
        <taxon>Eukaryota</taxon>
        <taxon>Metazoa</taxon>
        <taxon>Chordata</taxon>
        <taxon>Craniata</taxon>
        <taxon>Vertebrata</taxon>
        <taxon>Euteleostomi</taxon>
        <taxon>Lepidosauria</taxon>
        <taxon>Squamata</taxon>
        <taxon>Bifurcata</taxon>
        <taxon>Unidentata</taxon>
        <taxon>Episquamata</taxon>
        <taxon>Laterata</taxon>
        <taxon>Lacertibaenia</taxon>
        <taxon>Lacertidae</taxon>
        <taxon>Podarcis</taxon>
    </lineage>
</organism>
<protein>
    <submittedName>
        <fullName evidence="2">Uncharacterized protein</fullName>
    </submittedName>
</protein>